<evidence type="ECO:0000313" key="1">
    <source>
        <dbReference type="EMBL" id="CAF0864085.1"/>
    </source>
</evidence>
<keyword evidence="2" id="KW-1185">Reference proteome</keyword>
<comment type="caution">
    <text evidence="1">The sequence shown here is derived from an EMBL/GenBank/DDBJ whole genome shotgun (WGS) entry which is preliminary data.</text>
</comment>
<evidence type="ECO:0000313" key="2">
    <source>
        <dbReference type="Proteomes" id="UP000663879"/>
    </source>
</evidence>
<sequence length="120" mass="13920">MKISVQDQLLNPTKVDIDFKPVKSVQIDLKNFEKMVDSLLSQRLSGSVTRVDEIESKFTENQKMVSILSNDLKFVKINLNQLDDDVKEMVTETNNISTKIDKSHMETYRELEKIFSHLKT</sequence>
<organism evidence="1 2">
    <name type="scientific">Brachionus calyciflorus</name>
    <dbReference type="NCBI Taxonomy" id="104777"/>
    <lineage>
        <taxon>Eukaryota</taxon>
        <taxon>Metazoa</taxon>
        <taxon>Spiralia</taxon>
        <taxon>Gnathifera</taxon>
        <taxon>Rotifera</taxon>
        <taxon>Eurotatoria</taxon>
        <taxon>Monogononta</taxon>
        <taxon>Pseudotrocha</taxon>
        <taxon>Ploima</taxon>
        <taxon>Brachionidae</taxon>
        <taxon>Brachionus</taxon>
    </lineage>
</organism>
<proteinExistence type="predicted"/>
<protein>
    <submittedName>
        <fullName evidence="1">Uncharacterized protein</fullName>
    </submittedName>
</protein>
<reference evidence="1" key="1">
    <citation type="submission" date="2021-02" db="EMBL/GenBank/DDBJ databases">
        <authorList>
            <person name="Nowell W R."/>
        </authorList>
    </citation>
    <scope>NUCLEOTIDE SEQUENCE</scope>
    <source>
        <strain evidence="1">Ploen Becks lab</strain>
    </source>
</reference>
<gene>
    <name evidence="1" type="ORF">OXX778_LOCUS9590</name>
</gene>
<dbReference type="EMBL" id="CAJNOC010001428">
    <property type="protein sequence ID" value="CAF0864085.1"/>
    <property type="molecule type" value="Genomic_DNA"/>
</dbReference>
<dbReference type="Proteomes" id="UP000663879">
    <property type="component" value="Unassembled WGS sequence"/>
</dbReference>
<dbReference type="AlphaFoldDB" id="A0A813WVR7"/>
<name>A0A813WVR7_9BILA</name>
<accession>A0A813WVR7</accession>